<dbReference type="SUPFAM" id="SSF56300">
    <property type="entry name" value="Metallo-dependent phosphatases"/>
    <property type="match status" value="1"/>
</dbReference>
<dbReference type="Pfam" id="PF00149">
    <property type="entry name" value="Metallophos"/>
    <property type="match status" value="1"/>
</dbReference>
<dbReference type="AlphaFoldDB" id="A0AAE3G7E5"/>
<evidence type="ECO:0000313" key="2">
    <source>
        <dbReference type="EMBL" id="MCP1677205.1"/>
    </source>
</evidence>
<keyword evidence="3" id="KW-1185">Reference proteome</keyword>
<proteinExistence type="predicted"/>
<protein>
    <submittedName>
        <fullName evidence="2">Phosphodiesterase</fullName>
    </submittedName>
</protein>
<gene>
    <name evidence="2" type="ORF">J2T57_004383</name>
</gene>
<dbReference type="RefSeq" id="WP_253485601.1">
    <property type="nucleotide sequence ID" value="NZ_JALJXV010000017.1"/>
</dbReference>
<sequence length="194" mass="21890">MKIRYMSDLHLEFDGRNEWVPPAVPDDADAVLVLAGDIDVDKHATRLARRVAGHFRAVVQICGNHEYYKGGSPVRLIDKLRDTVSDLTNVHLLENGTITVGDVRFIGATLWSDFNWADPASMQLAREQMNDFKRIRTGSVKAPYSRAFSPSDAIRIHLQSRAFIREELEQARAAGQKAVVVTHCRLPVFRPIRN</sequence>
<dbReference type="GO" id="GO:0016787">
    <property type="term" value="F:hydrolase activity"/>
    <property type="evidence" value="ECO:0007669"/>
    <property type="project" value="InterPro"/>
</dbReference>
<dbReference type="InterPro" id="IPR004843">
    <property type="entry name" value="Calcineurin-like_PHP"/>
</dbReference>
<dbReference type="PANTHER" id="PTHR37844">
    <property type="entry name" value="SER/THR PROTEIN PHOSPHATASE SUPERFAMILY (AFU_ORTHOLOGUE AFUA_1G14840)"/>
    <property type="match status" value="1"/>
</dbReference>
<organism evidence="2 3">
    <name type="scientific">Natronocella acetinitrilica</name>
    <dbReference type="NCBI Taxonomy" id="414046"/>
    <lineage>
        <taxon>Bacteria</taxon>
        <taxon>Pseudomonadati</taxon>
        <taxon>Pseudomonadota</taxon>
        <taxon>Gammaproteobacteria</taxon>
        <taxon>Chromatiales</taxon>
        <taxon>Ectothiorhodospiraceae</taxon>
        <taxon>Natronocella</taxon>
    </lineage>
</organism>
<feature type="domain" description="Calcineurin-like phosphoesterase" evidence="1">
    <location>
        <begin position="1"/>
        <end position="88"/>
    </location>
</feature>
<dbReference type="EMBL" id="JALJXV010000017">
    <property type="protein sequence ID" value="MCP1677205.1"/>
    <property type="molecule type" value="Genomic_DNA"/>
</dbReference>
<accession>A0AAE3G7E5</accession>
<evidence type="ECO:0000313" key="3">
    <source>
        <dbReference type="Proteomes" id="UP001205843"/>
    </source>
</evidence>
<dbReference type="Gene3D" id="3.60.21.10">
    <property type="match status" value="1"/>
</dbReference>
<dbReference type="InterPro" id="IPR029052">
    <property type="entry name" value="Metallo-depent_PP-like"/>
</dbReference>
<dbReference type="PANTHER" id="PTHR37844:SF2">
    <property type="entry name" value="SER_THR PROTEIN PHOSPHATASE SUPERFAMILY (AFU_ORTHOLOGUE AFUA_1G14840)"/>
    <property type="match status" value="1"/>
</dbReference>
<comment type="caution">
    <text evidence="2">The sequence shown here is derived from an EMBL/GenBank/DDBJ whole genome shotgun (WGS) entry which is preliminary data.</text>
</comment>
<evidence type="ECO:0000259" key="1">
    <source>
        <dbReference type="Pfam" id="PF00149"/>
    </source>
</evidence>
<reference evidence="2" key="1">
    <citation type="submission" date="2022-03" db="EMBL/GenBank/DDBJ databases">
        <title>Genomic Encyclopedia of Type Strains, Phase III (KMG-III): the genomes of soil and plant-associated and newly described type strains.</title>
        <authorList>
            <person name="Whitman W."/>
        </authorList>
    </citation>
    <scope>NUCLEOTIDE SEQUENCE</scope>
    <source>
        <strain evidence="2">ANL 6-2</strain>
    </source>
</reference>
<name>A0AAE3G7E5_9GAMM</name>
<dbReference type="Proteomes" id="UP001205843">
    <property type="component" value="Unassembled WGS sequence"/>
</dbReference>